<evidence type="ECO:0000256" key="11">
    <source>
        <dbReference type="ARBA" id="ARBA00072251"/>
    </source>
</evidence>
<evidence type="ECO:0000256" key="8">
    <source>
        <dbReference type="ARBA" id="ARBA00022989"/>
    </source>
</evidence>
<gene>
    <name evidence="15" type="ORF">FRD01_02165</name>
</gene>
<keyword evidence="16" id="KW-1185">Reference proteome</keyword>
<dbReference type="GO" id="GO:0055085">
    <property type="term" value="P:transmembrane transport"/>
    <property type="evidence" value="ECO:0007669"/>
    <property type="project" value="InterPro"/>
</dbReference>
<dbReference type="InterPro" id="IPR000515">
    <property type="entry name" value="MetI-like"/>
</dbReference>
<evidence type="ECO:0000256" key="3">
    <source>
        <dbReference type="ARBA" id="ARBA00022475"/>
    </source>
</evidence>
<dbReference type="OrthoDB" id="9783218at2"/>
<dbReference type="SUPFAM" id="SSF161098">
    <property type="entry name" value="MetI-like"/>
    <property type="match status" value="1"/>
</dbReference>
<evidence type="ECO:0000256" key="12">
    <source>
        <dbReference type="RuleBase" id="RU363032"/>
    </source>
</evidence>
<keyword evidence="9 12" id="KW-0472">Membrane</keyword>
<feature type="transmembrane region" description="Helical" evidence="12">
    <location>
        <begin position="272"/>
        <end position="293"/>
    </location>
</feature>
<evidence type="ECO:0000256" key="7">
    <source>
        <dbReference type="ARBA" id="ARBA00022927"/>
    </source>
</evidence>
<keyword evidence="3" id="KW-1003">Cell membrane</keyword>
<dbReference type="InterPro" id="IPR050366">
    <property type="entry name" value="BP-dependent_transpt_permease"/>
</dbReference>
<keyword evidence="4" id="KW-0997">Cell inner membrane</keyword>
<organism evidence="15 16">
    <name type="scientific">Microvenator marinus</name>
    <dbReference type="NCBI Taxonomy" id="2600177"/>
    <lineage>
        <taxon>Bacteria</taxon>
        <taxon>Deltaproteobacteria</taxon>
        <taxon>Bradymonadales</taxon>
        <taxon>Microvenatoraceae</taxon>
        <taxon>Microvenator</taxon>
    </lineage>
</organism>
<reference evidence="15 16" key="1">
    <citation type="submission" date="2019-08" db="EMBL/GenBank/DDBJ databases">
        <authorList>
            <person name="Liang Q."/>
        </authorList>
    </citation>
    <scope>NUCLEOTIDE SEQUENCE [LARGE SCALE GENOMIC DNA]</scope>
    <source>
        <strain evidence="15 16">V1718</strain>
    </source>
</reference>
<dbReference type="SUPFAM" id="SSF47473">
    <property type="entry name" value="EF-hand"/>
    <property type="match status" value="1"/>
</dbReference>
<evidence type="ECO:0000256" key="4">
    <source>
        <dbReference type="ARBA" id="ARBA00022519"/>
    </source>
</evidence>
<dbReference type="InterPro" id="IPR035906">
    <property type="entry name" value="MetI-like_sf"/>
</dbReference>
<dbReference type="GO" id="GO:0015833">
    <property type="term" value="P:peptide transport"/>
    <property type="evidence" value="ECO:0007669"/>
    <property type="project" value="UniProtKB-KW"/>
</dbReference>
<dbReference type="KEGG" id="bbae:FRD01_02165"/>
<dbReference type="PROSITE" id="PS50222">
    <property type="entry name" value="EF_HAND_2"/>
    <property type="match status" value="1"/>
</dbReference>
<dbReference type="EMBL" id="CP042467">
    <property type="protein sequence ID" value="QED26084.1"/>
    <property type="molecule type" value="Genomic_DNA"/>
</dbReference>
<dbReference type="Pfam" id="PF12911">
    <property type="entry name" value="OppC_N"/>
    <property type="match status" value="1"/>
</dbReference>
<protein>
    <recommendedName>
        <fullName evidence="11">Oligopeptide transport system permease protein OppC</fullName>
    </recommendedName>
</protein>
<dbReference type="InterPro" id="IPR025966">
    <property type="entry name" value="OppC_N"/>
</dbReference>
<sequence>MAEEIVKGTSLWADAWRRLRKNRAATLSAGLLVIITALALGYELFARFVTGFVMEEQHGWVVPKPPGARSVPTHYYSVEKSGVFDFAKIDANQDGLLDANEVREAYRRYEFSLIDTNQDGKLSYDEYVDAPLSMESSGEFIPTCTQWRMVSKSMAPIEDRSVFDCTAKDGFMAYEDAGKLLELVSSSEALEIVNRFDADDDDAVSEAEYVGLPVPRTHIIGTDQLGRDLLSRTVYGARISLAVGFLATFVSFIIGVSWGATAGYFGGKVDNIMMRIVDIMYGLPFMFLVILLMVVFGQKIFLLFLALGAIQWLTMARIVRGQVISLKNQEFVEAARTIGVSPVGIIFKHLIPNALGPIIVYATLTVPAVMLEEAFLSFLGLGVQAPQTSWGALISEGRQLMESAPWLIVYPGLALAVTLLALNFLGDGLRDALDPQLRKD</sequence>
<dbReference type="PANTHER" id="PTHR43386:SF2">
    <property type="entry name" value="OLIGOPEPTIDE TRANSPORT SYSTEM PERMEASE PROTEIN OPPC"/>
    <property type="match status" value="1"/>
</dbReference>
<dbReference type="Proteomes" id="UP000321595">
    <property type="component" value="Chromosome"/>
</dbReference>
<evidence type="ECO:0000256" key="1">
    <source>
        <dbReference type="ARBA" id="ARBA00004429"/>
    </source>
</evidence>
<evidence type="ECO:0000259" key="13">
    <source>
        <dbReference type="PROSITE" id="PS50222"/>
    </source>
</evidence>
<name>A0A5B8XKL3_9DELT</name>
<feature type="transmembrane region" description="Helical" evidence="12">
    <location>
        <begin position="300"/>
        <end position="319"/>
    </location>
</feature>
<dbReference type="GO" id="GO:0015031">
    <property type="term" value="P:protein transport"/>
    <property type="evidence" value="ECO:0007669"/>
    <property type="project" value="UniProtKB-KW"/>
</dbReference>
<feature type="domain" description="EF-hand" evidence="13">
    <location>
        <begin position="102"/>
        <end position="137"/>
    </location>
</feature>
<dbReference type="CDD" id="cd06261">
    <property type="entry name" value="TM_PBP2"/>
    <property type="match status" value="1"/>
</dbReference>
<feature type="transmembrane region" description="Helical" evidence="12">
    <location>
        <begin position="404"/>
        <end position="425"/>
    </location>
</feature>
<dbReference type="Gene3D" id="1.10.238.10">
    <property type="entry name" value="EF-hand"/>
    <property type="match status" value="1"/>
</dbReference>
<dbReference type="GO" id="GO:0005509">
    <property type="term" value="F:calcium ion binding"/>
    <property type="evidence" value="ECO:0007669"/>
    <property type="project" value="InterPro"/>
</dbReference>
<proteinExistence type="inferred from homology"/>
<evidence type="ECO:0000256" key="9">
    <source>
        <dbReference type="ARBA" id="ARBA00023136"/>
    </source>
</evidence>
<comment type="similarity">
    <text evidence="10">Belongs to the binding-protein-dependent transport system permease family. OppBC subfamily.</text>
</comment>
<keyword evidence="8 12" id="KW-1133">Transmembrane helix</keyword>
<evidence type="ECO:0000256" key="6">
    <source>
        <dbReference type="ARBA" id="ARBA00022856"/>
    </source>
</evidence>
<dbReference type="Pfam" id="PF00528">
    <property type="entry name" value="BPD_transp_1"/>
    <property type="match status" value="1"/>
</dbReference>
<keyword evidence="2 12" id="KW-0813">Transport</keyword>
<keyword evidence="6" id="KW-0571">Peptide transport</keyword>
<dbReference type="Gene3D" id="1.10.3720.10">
    <property type="entry name" value="MetI-like"/>
    <property type="match status" value="1"/>
</dbReference>
<evidence type="ECO:0000259" key="14">
    <source>
        <dbReference type="PROSITE" id="PS50928"/>
    </source>
</evidence>
<dbReference type="InterPro" id="IPR011992">
    <property type="entry name" value="EF-hand-dom_pair"/>
</dbReference>
<evidence type="ECO:0000256" key="2">
    <source>
        <dbReference type="ARBA" id="ARBA00022448"/>
    </source>
</evidence>
<dbReference type="InterPro" id="IPR002048">
    <property type="entry name" value="EF_hand_dom"/>
</dbReference>
<comment type="subcellular location">
    <subcellularLocation>
        <location evidence="1">Cell inner membrane</location>
        <topology evidence="1">Multi-pass membrane protein</topology>
    </subcellularLocation>
    <subcellularLocation>
        <location evidence="12">Cell membrane</location>
        <topology evidence="12">Multi-pass membrane protein</topology>
    </subcellularLocation>
</comment>
<evidence type="ECO:0000313" key="15">
    <source>
        <dbReference type="EMBL" id="QED26084.1"/>
    </source>
</evidence>
<feature type="domain" description="ABC transmembrane type-1" evidence="14">
    <location>
        <begin position="237"/>
        <end position="426"/>
    </location>
</feature>
<evidence type="ECO:0000256" key="10">
    <source>
        <dbReference type="ARBA" id="ARBA00024202"/>
    </source>
</evidence>
<feature type="transmembrane region" description="Helical" evidence="12">
    <location>
        <begin position="24"/>
        <end position="45"/>
    </location>
</feature>
<dbReference type="PANTHER" id="PTHR43386">
    <property type="entry name" value="OLIGOPEPTIDE TRANSPORT SYSTEM PERMEASE PROTEIN APPC"/>
    <property type="match status" value="1"/>
</dbReference>
<dbReference type="PROSITE" id="PS50928">
    <property type="entry name" value="ABC_TM1"/>
    <property type="match status" value="1"/>
</dbReference>
<feature type="transmembrane region" description="Helical" evidence="12">
    <location>
        <begin position="358"/>
        <end position="383"/>
    </location>
</feature>
<dbReference type="GO" id="GO:0005886">
    <property type="term" value="C:plasma membrane"/>
    <property type="evidence" value="ECO:0007669"/>
    <property type="project" value="UniProtKB-SubCell"/>
</dbReference>
<evidence type="ECO:0000313" key="16">
    <source>
        <dbReference type="Proteomes" id="UP000321595"/>
    </source>
</evidence>
<accession>A0A5B8XKL3</accession>
<feature type="transmembrane region" description="Helical" evidence="12">
    <location>
        <begin position="239"/>
        <end position="260"/>
    </location>
</feature>
<keyword evidence="7" id="KW-0653">Protein transport</keyword>
<evidence type="ECO:0000256" key="5">
    <source>
        <dbReference type="ARBA" id="ARBA00022692"/>
    </source>
</evidence>
<dbReference type="AlphaFoldDB" id="A0A5B8XKL3"/>
<dbReference type="PROSITE" id="PS00018">
    <property type="entry name" value="EF_HAND_1"/>
    <property type="match status" value="2"/>
</dbReference>
<keyword evidence="5 12" id="KW-0812">Transmembrane</keyword>
<dbReference type="InterPro" id="IPR018247">
    <property type="entry name" value="EF_Hand_1_Ca_BS"/>
</dbReference>